<evidence type="ECO:0000313" key="2">
    <source>
        <dbReference type="Proteomes" id="UP000807504"/>
    </source>
</evidence>
<evidence type="ECO:0000313" key="1">
    <source>
        <dbReference type="EMBL" id="KAF8768423.1"/>
    </source>
</evidence>
<sequence length="91" mass="10125">MVTVYGEDCASEKSVRNGSAHFCASVSLVYDPRPGQANTVIMVDLIDKLDDLVRNDWCVTLRMLAVKMDVSIGTVWPIVHDRLSNQKVCVQ</sequence>
<name>A0A8T0E9I9_ARGBR</name>
<dbReference type="EMBL" id="JABXBU010002230">
    <property type="protein sequence ID" value="KAF8768423.1"/>
    <property type="molecule type" value="Genomic_DNA"/>
</dbReference>
<organism evidence="1 2">
    <name type="scientific">Argiope bruennichi</name>
    <name type="common">Wasp spider</name>
    <name type="synonym">Aranea bruennichi</name>
    <dbReference type="NCBI Taxonomy" id="94029"/>
    <lineage>
        <taxon>Eukaryota</taxon>
        <taxon>Metazoa</taxon>
        <taxon>Ecdysozoa</taxon>
        <taxon>Arthropoda</taxon>
        <taxon>Chelicerata</taxon>
        <taxon>Arachnida</taxon>
        <taxon>Araneae</taxon>
        <taxon>Araneomorphae</taxon>
        <taxon>Entelegynae</taxon>
        <taxon>Araneoidea</taxon>
        <taxon>Araneidae</taxon>
        <taxon>Argiope</taxon>
    </lineage>
</organism>
<comment type="caution">
    <text evidence="1">The sequence shown here is derived from an EMBL/GenBank/DDBJ whole genome shotgun (WGS) entry which is preliminary data.</text>
</comment>
<keyword evidence="2" id="KW-1185">Reference proteome</keyword>
<dbReference type="AlphaFoldDB" id="A0A8T0E9I9"/>
<reference evidence="1" key="2">
    <citation type="submission" date="2020-06" db="EMBL/GenBank/DDBJ databases">
        <authorList>
            <person name="Sheffer M."/>
        </authorList>
    </citation>
    <scope>NUCLEOTIDE SEQUENCE</scope>
</reference>
<dbReference type="Proteomes" id="UP000807504">
    <property type="component" value="Unassembled WGS sequence"/>
</dbReference>
<protein>
    <submittedName>
        <fullName evidence="1">Uncharacterized protein</fullName>
    </submittedName>
</protein>
<proteinExistence type="predicted"/>
<reference evidence="1" key="1">
    <citation type="journal article" date="2020" name="bioRxiv">
        <title>Chromosome-level reference genome of the European wasp spider Argiope bruennichi: a resource for studies on range expansion and evolutionary adaptation.</title>
        <authorList>
            <person name="Sheffer M.M."/>
            <person name="Hoppe A."/>
            <person name="Krehenwinkel H."/>
            <person name="Uhl G."/>
            <person name="Kuss A.W."/>
            <person name="Jensen L."/>
            <person name="Jensen C."/>
            <person name="Gillespie R.G."/>
            <person name="Hoff K.J."/>
            <person name="Prost S."/>
        </authorList>
    </citation>
    <scope>NUCLEOTIDE SEQUENCE</scope>
</reference>
<accession>A0A8T0E9I9</accession>
<gene>
    <name evidence="1" type="ORF">HNY73_021246</name>
</gene>